<dbReference type="Gene3D" id="4.10.1000.10">
    <property type="entry name" value="Zinc finger, CCCH-type"/>
    <property type="match status" value="1"/>
</dbReference>
<dbReference type="InterPro" id="IPR041367">
    <property type="entry name" value="Znf-CCCH_4"/>
</dbReference>
<dbReference type="GO" id="GO:0043565">
    <property type="term" value="F:sequence-specific DNA binding"/>
    <property type="evidence" value="ECO:0007669"/>
    <property type="project" value="EnsemblPlants"/>
</dbReference>
<feature type="zinc finger region" description="C3H1-type" evidence="6">
    <location>
        <begin position="2"/>
        <end position="29"/>
    </location>
</feature>
<evidence type="ECO:0000256" key="7">
    <source>
        <dbReference type="SAM" id="MobiDB-lite"/>
    </source>
</evidence>
<dbReference type="SUPFAM" id="SSF90229">
    <property type="entry name" value="CCCH zinc finger"/>
    <property type="match status" value="1"/>
</dbReference>
<dbReference type="Proteomes" id="UP000596660">
    <property type="component" value="Unplaced"/>
</dbReference>
<reference evidence="9" key="1">
    <citation type="journal article" date="2017" name="Nature">
        <title>The genome of Chenopodium quinoa.</title>
        <authorList>
            <person name="Jarvis D.E."/>
            <person name="Ho Y.S."/>
            <person name="Lightfoot D.J."/>
            <person name="Schmoeckel S.M."/>
            <person name="Li B."/>
            <person name="Borm T.J.A."/>
            <person name="Ohyanagi H."/>
            <person name="Mineta K."/>
            <person name="Michell C.T."/>
            <person name="Saber N."/>
            <person name="Kharbatia N.M."/>
            <person name="Rupper R.R."/>
            <person name="Sharp A.R."/>
            <person name="Dally N."/>
            <person name="Boughton B.A."/>
            <person name="Woo Y.H."/>
            <person name="Gao G."/>
            <person name="Schijlen E.G.W.M."/>
            <person name="Guo X."/>
            <person name="Momin A.A."/>
            <person name="Negrao S."/>
            <person name="Al-Babili S."/>
            <person name="Gehring C."/>
            <person name="Roessner U."/>
            <person name="Jung C."/>
            <person name="Murphy K."/>
            <person name="Arold S.T."/>
            <person name="Gojobori T."/>
            <person name="van der Linden C.G."/>
            <person name="van Loo E.N."/>
            <person name="Jellen E.N."/>
            <person name="Maughan P.J."/>
            <person name="Tester M."/>
        </authorList>
    </citation>
    <scope>NUCLEOTIDE SEQUENCE [LARGE SCALE GENOMIC DNA]</scope>
    <source>
        <strain evidence="9">cv. PI 614886</strain>
    </source>
</reference>
<dbReference type="GO" id="GO:0008270">
    <property type="term" value="F:zinc ion binding"/>
    <property type="evidence" value="ECO:0007669"/>
    <property type="project" value="UniProtKB-KW"/>
</dbReference>
<dbReference type="EnsemblPlants" id="AUR62027959-RA">
    <property type="protein sequence ID" value="AUR62027959-RA:cds"/>
    <property type="gene ID" value="AUR62027959"/>
</dbReference>
<dbReference type="AlphaFoldDB" id="A0A803MER6"/>
<dbReference type="Pfam" id="PF18044">
    <property type="entry name" value="zf-CCCH_4"/>
    <property type="match status" value="1"/>
</dbReference>
<keyword evidence="5" id="KW-0539">Nucleus</keyword>
<dbReference type="PROSITE" id="PS50103">
    <property type="entry name" value="ZF_C3H1"/>
    <property type="match status" value="1"/>
</dbReference>
<dbReference type="GO" id="GO:1900458">
    <property type="term" value="P:negative regulation of brassinosteroid mediated signaling pathway"/>
    <property type="evidence" value="ECO:0007669"/>
    <property type="project" value="EnsemblPlants"/>
</dbReference>
<evidence type="ECO:0000256" key="6">
    <source>
        <dbReference type="PROSITE-ProRule" id="PRU00723"/>
    </source>
</evidence>
<evidence type="ECO:0000256" key="2">
    <source>
        <dbReference type="ARBA" id="ARBA00022723"/>
    </source>
</evidence>
<reference evidence="9" key="2">
    <citation type="submission" date="2021-03" db="UniProtKB">
        <authorList>
            <consortium name="EnsemblPlants"/>
        </authorList>
    </citation>
    <scope>IDENTIFICATION</scope>
</reference>
<dbReference type="OMA" id="FGNSGMN"/>
<keyword evidence="4 6" id="KW-0862">Zinc</keyword>
<dbReference type="InterPro" id="IPR000571">
    <property type="entry name" value="Znf_CCCH"/>
</dbReference>
<dbReference type="InterPro" id="IPR036855">
    <property type="entry name" value="Znf_CCCH_sf"/>
</dbReference>
<keyword evidence="10" id="KW-1185">Reference proteome</keyword>
<evidence type="ECO:0000313" key="9">
    <source>
        <dbReference type="EnsemblPlants" id="AUR62027959-RA:cds"/>
    </source>
</evidence>
<evidence type="ECO:0000313" key="10">
    <source>
        <dbReference type="Proteomes" id="UP000596660"/>
    </source>
</evidence>
<evidence type="ECO:0000256" key="1">
    <source>
        <dbReference type="ARBA" id="ARBA00004123"/>
    </source>
</evidence>
<proteinExistence type="predicted"/>
<organism evidence="9 10">
    <name type="scientific">Chenopodium quinoa</name>
    <name type="common">Quinoa</name>
    <dbReference type="NCBI Taxonomy" id="63459"/>
    <lineage>
        <taxon>Eukaryota</taxon>
        <taxon>Viridiplantae</taxon>
        <taxon>Streptophyta</taxon>
        <taxon>Embryophyta</taxon>
        <taxon>Tracheophyta</taxon>
        <taxon>Spermatophyta</taxon>
        <taxon>Magnoliopsida</taxon>
        <taxon>eudicotyledons</taxon>
        <taxon>Gunneridae</taxon>
        <taxon>Pentapetalae</taxon>
        <taxon>Caryophyllales</taxon>
        <taxon>Chenopodiaceae</taxon>
        <taxon>Chenopodioideae</taxon>
        <taxon>Atripliceae</taxon>
        <taxon>Chenopodium</taxon>
    </lineage>
</organism>
<dbReference type="SMART" id="SM00356">
    <property type="entry name" value="ZnF_C3H1"/>
    <property type="match status" value="1"/>
</dbReference>
<dbReference type="PANTHER" id="PTHR46527">
    <property type="entry name" value="NUCLEOPORIN-LIKE PROTEIN 2"/>
    <property type="match status" value="1"/>
</dbReference>
<feature type="region of interest" description="Disordered" evidence="7">
    <location>
        <begin position="182"/>
        <end position="201"/>
    </location>
</feature>
<accession>A0A803MER6</accession>
<feature type="compositionally biased region" description="Polar residues" evidence="7">
    <location>
        <begin position="85"/>
        <end position="94"/>
    </location>
</feature>
<feature type="compositionally biased region" description="Polar residues" evidence="7">
    <location>
        <begin position="30"/>
        <end position="52"/>
    </location>
</feature>
<evidence type="ECO:0000256" key="4">
    <source>
        <dbReference type="ARBA" id="ARBA00022833"/>
    </source>
</evidence>
<sequence>MPIKKEPCRNFLRGSCRFGDKCKFSHATQQQPKSNAFGFGSQTATPFQQQKPNPFGFGVQNSGSSGGFGQPNSNKPFENKWVRSEQPQNQSQAASHKCTDPDSCKRQIAEDFQNESPLWKLTCYGHFKYFPCDITGDISYEELRAVAYDDAKRGTSLQSIVSLLPSLLNEALICSLPSTPSNSAFGQSQGPGPFGGNSAPSGPFGTQVSAQPGGILPAANKSGFGNSGMSSQGIFGTQVPAQPGGSFAANTSGFFGNSAMRGQEAGGNTFTPPAVGFGNIGMNNQGPQVPVQTGGAPITSNAGGFGNSGINSQGSQLPSTSSVSLDIQTPAVNNSTTTFNGFVGANGVQQTIDNNPLEISAVDASIWLKQEWKLGERPDILGYSEI</sequence>
<dbReference type="GO" id="GO:0005737">
    <property type="term" value="C:cytoplasm"/>
    <property type="evidence" value="ECO:0007669"/>
    <property type="project" value="EnsemblPlants"/>
</dbReference>
<feature type="domain" description="C3H1-type" evidence="8">
    <location>
        <begin position="2"/>
        <end position="29"/>
    </location>
</feature>
<evidence type="ECO:0000256" key="3">
    <source>
        <dbReference type="ARBA" id="ARBA00022771"/>
    </source>
</evidence>
<feature type="region of interest" description="Disordered" evidence="7">
    <location>
        <begin position="30"/>
        <end position="101"/>
    </location>
</feature>
<name>A0A803MER6_CHEQI</name>
<keyword evidence="3 6" id="KW-0863">Zinc-finger</keyword>
<comment type="subcellular location">
    <subcellularLocation>
        <location evidence="1">Nucleus</location>
    </subcellularLocation>
</comment>
<dbReference type="InterPro" id="IPR051767">
    <property type="entry name" value="Nucleoporin_NUP42"/>
</dbReference>
<evidence type="ECO:0000256" key="5">
    <source>
        <dbReference type="ARBA" id="ARBA00023242"/>
    </source>
</evidence>
<evidence type="ECO:0000259" key="8">
    <source>
        <dbReference type="PROSITE" id="PS50103"/>
    </source>
</evidence>
<keyword evidence="2 6" id="KW-0479">Metal-binding</keyword>
<dbReference type="GO" id="GO:0005634">
    <property type="term" value="C:nucleus"/>
    <property type="evidence" value="ECO:0007669"/>
    <property type="project" value="UniProtKB-SubCell"/>
</dbReference>
<protein>
    <recommendedName>
        <fullName evidence="8">C3H1-type domain-containing protein</fullName>
    </recommendedName>
</protein>
<dbReference type="PANTHER" id="PTHR46527:SF1">
    <property type="entry name" value="NUCLEOPORIN NUP42"/>
    <property type="match status" value="1"/>
</dbReference>
<dbReference type="Gramene" id="AUR62027959-RA">
    <property type="protein sequence ID" value="AUR62027959-RA:cds"/>
    <property type="gene ID" value="AUR62027959"/>
</dbReference>